<dbReference type="PRINTS" id="PR00505">
    <property type="entry name" value="D12N6MTFRASE"/>
</dbReference>
<keyword evidence="5" id="KW-0949">S-adenosyl-L-methionine</keyword>
<dbReference type="GO" id="GO:0009307">
    <property type="term" value="P:DNA restriction-modification system"/>
    <property type="evidence" value="ECO:0007669"/>
    <property type="project" value="InterPro"/>
</dbReference>
<dbReference type="PANTHER" id="PTHR30481:SF4">
    <property type="entry name" value="SITE-SPECIFIC DNA-METHYLTRANSFERASE (ADENINE-SPECIFIC)"/>
    <property type="match status" value="1"/>
</dbReference>
<comment type="catalytic activity">
    <reaction evidence="6">
        <text>a 2'-deoxyadenosine in DNA + S-adenosyl-L-methionine = an N(6)-methyl-2'-deoxyadenosine in DNA + S-adenosyl-L-homocysteine + H(+)</text>
        <dbReference type="Rhea" id="RHEA:15197"/>
        <dbReference type="Rhea" id="RHEA-COMP:12418"/>
        <dbReference type="Rhea" id="RHEA-COMP:12419"/>
        <dbReference type="ChEBI" id="CHEBI:15378"/>
        <dbReference type="ChEBI" id="CHEBI:57856"/>
        <dbReference type="ChEBI" id="CHEBI:59789"/>
        <dbReference type="ChEBI" id="CHEBI:90615"/>
        <dbReference type="ChEBI" id="CHEBI:90616"/>
        <dbReference type="EC" id="2.1.1.72"/>
    </reaction>
</comment>
<dbReference type="EC" id="2.1.1.72" evidence="2"/>
<dbReference type="SUPFAM" id="SSF53335">
    <property type="entry name" value="S-adenosyl-L-methionine-dependent methyltransferases"/>
    <property type="match status" value="1"/>
</dbReference>
<dbReference type="PANTHER" id="PTHR30481">
    <property type="entry name" value="DNA ADENINE METHYLASE"/>
    <property type="match status" value="1"/>
</dbReference>
<dbReference type="Proteomes" id="UP000446348">
    <property type="component" value="Unassembled WGS sequence"/>
</dbReference>
<dbReference type="Gene3D" id="3.40.50.150">
    <property type="entry name" value="Vaccinia Virus protein VP39"/>
    <property type="match status" value="1"/>
</dbReference>
<dbReference type="OrthoDB" id="9805629at2"/>
<evidence type="ECO:0000256" key="1">
    <source>
        <dbReference type="ARBA" id="ARBA00006594"/>
    </source>
</evidence>
<protein>
    <recommendedName>
        <fullName evidence="2">site-specific DNA-methyltransferase (adenine-specific)</fullName>
        <ecNumber evidence="2">2.1.1.72</ecNumber>
    </recommendedName>
</protein>
<feature type="binding site" evidence="7">
    <location>
        <position position="56"/>
    </location>
    <ligand>
        <name>S-adenosyl-L-methionine</name>
        <dbReference type="ChEBI" id="CHEBI:59789"/>
    </ligand>
</feature>
<dbReference type="InterPro" id="IPR012263">
    <property type="entry name" value="M_m6A_EcoRV"/>
</dbReference>
<name>A0A845RLM9_9FIRM</name>
<dbReference type="InterPro" id="IPR023095">
    <property type="entry name" value="Ade_MeTrfase_dom_2"/>
</dbReference>
<dbReference type="GO" id="GO:1904047">
    <property type="term" value="F:S-adenosyl-L-methionine binding"/>
    <property type="evidence" value="ECO:0007669"/>
    <property type="project" value="TreeGrafter"/>
</dbReference>
<dbReference type="InterPro" id="IPR012327">
    <property type="entry name" value="MeTrfase_D12"/>
</dbReference>
<accession>A0A845RLM9</accession>
<evidence type="ECO:0000256" key="5">
    <source>
        <dbReference type="ARBA" id="ARBA00022691"/>
    </source>
</evidence>
<evidence type="ECO:0000256" key="3">
    <source>
        <dbReference type="ARBA" id="ARBA00022603"/>
    </source>
</evidence>
<dbReference type="GO" id="GO:0009007">
    <property type="term" value="F:site-specific DNA-methyltransferase (adenine-specific) activity"/>
    <property type="evidence" value="ECO:0007669"/>
    <property type="project" value="UniProtKB-EC"/>
</dbReference>
<comment type="caution">
    <text evidence="8">The sequence shown here is derived from an EMBL/GenBank/DDBJ whole genome shotgun (WGS) entry which is preliminary data.</text>
</comment>
<organism evidence="8 9">
    <name type="scientific">Anaerotruncus colihominis</name>
    <dbReference type="NCBI Taxonomy" id="169435"/>
    <lineage>
        <taxon>Bacteria</taxon>
        <taxon>Bacillati</taxon>
        <taxon>Bacillota</taxon>
        <taxon>Clostridia</taxon>
        <taxon>Eubacteriales</taxon>
        <taxon>Oscillospiraceae</taxon>
        <taxon>Anaerotruncus</taxon>
    </lineage>
</organism>
<evidence type="ECO:0000313" key="8">
    <source>
        <dbReference type="EMBL" id="NBI80439.1"/>
    </source>
</evidence>
<dbReference type="Pfam" id="PF02086">
    <property type="entry name" value="MethyltransfD12"/>
    <property type="match status" value="1"/>
</dbReference>
<dbReference type="GO" id="GO:0006298">
    <property type="term" value="P:mismatch repair"/>
    <property type="evidence" value="ECO:0007669"/>
    <property type="project" value="TreeGrafter"/>
</dbReference>
<feature type="binding site" evidence="7">
    <location>
        <position position="11"/>
    </location>
    <ligand>
        <name>S-adenosyl-L-methionine</name>
        <dbReference type="ChEBI" id="CHEBI:59789"/>
    </ligand>
</feature>
<dbReference type="GO" id="GO:0032259">
    <property type="term" value="P:methylation"/>
    <property type="evidence" value="ECO:0007669"/>
    <property type="project" value="UniProtKB-KW"/>
</dbReference>
<proteinExistence type="inferred from homology"/>
<dbReference type="PIRSF" id="PIRSF000398">
    <property type="entry name" value="M_m6A_EcoRV"/>
    <property type="match status" value="1"/>
</dbReference>
<comment type="similarity">
    <text evidence="1">Belongs to the N(4)/N(6)-methyltransferase family.</text>
</comment>
<evidence type="ECO:0000256" key="2">
    <source>
        <dbReference type="ARBA" id="ARBA00011900"/>
    </source>
</evidence>
<dbReference type="GO" id="GO:0043565">
    <property type="term" value="F:sequence-specific DNA binding"/>
    <property type="evidence" value="ECO:0007669"/>
    <property type="project" value="TreeGrafter"/>
</dbReference>
<sequence length="252" mass="29258">MKSLIGWIGGKRALCKAILKRFPTEGTGRYIEVFGGAAWVLFAREKIPGQLEVYNDINSNLTNLFRCVKYHCGELQRELEWMLTSREQFFDCLNQLHIRGLTDIQRAARFFYTIKISFGSDNRTYATGSKSIDHAVVYMEKIQERLRGVNIENKDFEDLIKVYDRRDALFYLDPPYIGAEKYYESPFCMLDHHRLKSVLSQIKGRFILSYNDHPLVHEMYAGSRIEGITRPSTLSGSGNNQARYAELIIRNF</sequence>
<keyword evidence="3 8" id="KW-0489">Methyltransferase</keyword>
<evidence type="ECO:0000256" key="4">
    <source>
        <dbReference type="ARBA" id="ARBA00022679"/>
    </source>
</evidence>
<feature type="binding site" evidence="7">
    <location>
        <position position="7"/>
    </location>
    <ligand>
        <name>S-adenosyl-L-methionine</name>
        <dbReference type="ChEBI" id="CHEBI:59789"/>
    </ligand>
</feature>
<evidence type="ECO:0000313" key="9">
    <source>
        <dbReference type="Proteomes" id="UP000446348"/>
    </source>
</evidence>
<dbReference type="RefSeq" id="WP_160211100.1">
    <property type="nucleotide sequence ID" value="NZ_QXWZ01000062.1"/>
</dbReference>
<evidence type="ECO:0000256" key="6">
    <source>
        <dbReference type="ARBA" id="ARBA00047942"/>
    </source>
</evidence>
<dbReference type="InterPro" id="IPR029063">
    <property type="entry name" value="SAM-dependent_MTases_sf"/>
</dbReference>
<reference evidence="8 9" key="1">
    <citation type="submission" date="2018-08" db="EMBL/GenBank/DDBJ databases">
        <title>Murine metabolic-syndrome-specific gut microbial biobank.</title>
        <authorList>
            <person name="Liu C."/>
        </authorList>
    </citation>
    <scope>NUCLEOTIDE SEQUENCE [LARGE SCALE GENOMIC DNA]</scope>
    <source>
        <strain evidence="8 9">X69</strain>
    </source>
</reference>
<dbReference type="Gene3D" id="1.10.1020.10">
    <property type="entry name" value="Adenine-specific Methyltransferase, Domain 2"/>
    <property type="match status" value="1"/>
</dbReference>
<dbReference type="EMBL" id="QXWZ01000062">
    <property type="protein sequence ID" value="NBI80439.1"/>
    <property type="molecule type" value="Genomic_DNA"/>
</dbReference>
<gene>
    <name evidence="8" type="ORF">D3Z39_16605</name>
</gene>
<dbReference type="AlphaFoldDB" id="A0A845RLM9"/>
<evidence type="ECO:0000256" key="7">
    <source>
        <dbReference type="PIRSR" id="PIRSR000398-1"/>
    </source>
</evidence>
<feature type="binding site" evidence="7">
    <location>
        <position position="173"/>
    </location>
    <ligand>
        <name>S-adenosyl-L-methionine</name>
        <dbReference type="ChEBI" id="CHEBI:59789"/>
    </ligand>
</feature>
<keyword evidence="4" id="KW-0808">Transferase</keyword>